<gene>
    <name evidence="3" type="ORF">FCL38_15210</name>
    <name evidence="2" type="ORF">FHS02_001730</name>
</gene>
<evidence type="ECO:0000313" key="3">
    <source>
        <dbReference type="EMBL" id="QCP11615.1"/>
    </source>
</evidence>
<dbReference type="SMART" id="SM00871">
    <property type="entry name" value="AraC_E_bind"/>
    <property type="match status" value="1"/>
</dbReference>
<dbReference type="AlphaFoldDB" id="A0A4P8HTA8"/>
<evidence type="ECO:0000259" key="1">
    <source>
        <dbReference type="SMART" id="SM00871"/>
    </source>
</evidence>
<name>A0A4P8HTA8_9BURK</name>
<evidence type="ECO:0000313" key="4">
    <source>
        <dbReference type="Proteomes" id="UP000298763"/>
    </source>
</evidence>
<dbReference type="InterPro" id="IPR029442">
    <property type="entry name" value="GyrI-like"/>
</dbReference>
<dbReference type="SUPFAM" id="SSF55136">
    <property type="entry name" value="Probable bacterial effector-binding domain"/>
    <property type="match status" value="1"/>
</dbReference>
<reference evidence="2 5" key="2">
    <citation type="submission" date="2020-08" db="EMBL/GenBank/DDBJ databases">
        <title>Genomic Encyclopedia of Type Strains, Phase III (KMG-III): the genomes of soil and plant-associated and newly described type strains.</title>
        <authorList>
            <person name="Whitman W."/>
        </authorList>
    </citation>
    <scope>NUCLEOTIDE SEQUENCE [LARGE SCALE GENOMIC DNA]</scope>
    <source>
        <strain evidence="2 5">CECT 7753</strain>
    </source>
</reference>
<dbReference type="Proteomes" id="UP000584325">
    <property type="component" value="Unassembled WGS sequence"/>
</dbReference>
<dbReference type="RefSeq" id="WP_137314462.1">
    <property type="nucleotide sequence ID" value="NZ_CP040017.1"/>
</dbReference>
<evidence type="ECO:0000313" key="5">
    <source>
        <dbReference type="Proteomes" id="UP000584325"/>
    </source>
</evidence>
<organism evidence="2 5">
    <name type="scientific">Pseudoduganella umbonata</name>
    <dbReference type="NCBI Taxonomy" id="864828"/>
    <lineage>
        <taxon>Bacteria</taxon>
        <taxon>Pseudomonadati</taxon>
        <taxon>Pseudomonadota</taxon>
        <taxon>Betaproteobacteria</taxon>
        <taxon>Burkholderiales</taxon>
        <taxon>Oxalobacteraceae</taxon>
        <taxon>Telluria group</taxon>
        <taxon>Pseudoduganella</taxon>
    </lineage>
</organism>
<dbReference type="EMBL" id="JACHXS010000002">
    <property type="protein sequence ID" value="MBB3220931.1"/>
    <property type="molecule type" value="Genomic_DNA"/>
</dbReference>
<dbReference type="InterPro" id="IPR011256">
    <property type="entry name" value="Reg_factor_effector_dom_sf"/>
</dbReference>
<dbReference type="Proteomes" id="UP000298763">
    <property type="component" value="Chromosome"/>
</dbReference>
<dbReference type="OrthoDB" id="282744at2"/>
<feature type="domain" description="AraC effector-binding" evidence="1">
    <location>
        <begin position="3"/>
        <end position="162"/>
    </location>
</feature>
<dbReference type="Pfam" id="PF06445">
    <property type="entry name" value="GyrI-like"/>
    <property type="match status" value="1"/>
</dbReference>
<evidence type="ECO:0000313" key="2">
    <source>
        <dbReference type="EMBL" id="MBB3220931.1"/>
    </source>
</evidence>
<dbReference type="InterPro" id="IPR010499">
    <property type="entry name" value="AraC_E-bd"/>
</dbReference>
<accession>A0A4P8HTA8</accession>
<reference evidence="3 4" key="1">
    <citation type="submission" date="2019-05" db="EMBL/GenBank/DDBJ databases">
        <title>Draft Genome Sequences of Six Type Strains of the Genus Massilia.</title>
        <authorList>
            <person name="Miess H."/>
            <person name="Frediansyhah A."/>
            <person name="Gross H."/>
        </authorList>
    </citation>
    <scope>NUCLEOTIDE SEQUENCE [LARGE SCALE GENOMIC DNA]</scope>
    <source>
        <strain evidence="3 4">DSMZ 26121</strain>
    </source>
</reference>
<sequence length="180" mass="19932">MLTIPRIIHRTAQRYIAVRLPVSIPFDDAMDPAFDELFSAFARAGAAPDGMEFIKFNLIDMPRLEIEVGMTSDAAIPPSGRLIEGELPAGRYASLTYTGPYADLMDVTAMLVGWAREKGLRWDSHETPDGEKFACRLEVHDNNPSIEPDPAKLQTTLLFKLADWHSGSRTFGSVPSELLP</sequence>
<dbReference type="Gene3D" id="3.20.80.10">
    <property type="entry name" value="Regulatory factor, effector binding domain"/>
    <property type="match status" value="1"/>
</dbReference>
<dbReference type="EMBL" id="CP040017">
    <property type="protein sequence ID" value="QCP11615.1"/>
    <property type="molecule type" value="Genomic_DNA"/>
</dbReference>
<proteinExistence type="predicted"/>
<keyword evidence="4" id="KW-1185">Reference proteome</keyword>
<protein>
    <submittedName>
        <fullName evidence="2">Effector-binding domain-containing protein</fullName>
    </submittedName>
    <submittedName>
        <fullName evidence="3">GyrI-like domain-containing protein</fullName>
    </submittedName>
</protein>